<dbReference type="Gene3D" id="1.25.40.10">
    <property type="entry name" value="Tetratricopeptide repeat domain"/>
    <property type="match status" value="3"/>
</dbReference>
<evidence type="ECO:0000313" key="3">
    <source>
        <dbReference type="Proteomes" id="UP000027222"/>
    </source>
</evidence>
<dbReference type="Pfam" id="PF12770">
    <property type="entry name" value="CHAT"/>
    <property type="match status" value="1"/>
</dbReference>
<sequence>MPGWLDNLVFSLEYRFRYTGDLDDITNALAILSKAINLTTDGHTDMAKRLSKRGILLREKFQHTGNSVDISDAIEDQEKAISLMPDSDRRMHELFGNLGSSYLCRFDETGNLEDISEAITALKQAVQLIQEDDPDSAVNWTNFGNALIRRFECTGDPSDISEAIGAQKKAVALTPDDHDDIPFLLNNLGLSFQTRFDVTGNLMDVSEAIAAHQKSVHGTPEGHAGMFAHLNNLGISFQCRSQRTGDITDISEAIDAHRKSVRLCPEGHPFMATLLSNLGNSLYGQFKSTNDIADISEAVLSHQEAVRLTSEEHPAMAGRLDNLGTSLKNRFALSETIEDIDTAIYVAERAVKLTPEDDPSLPSQLNNLGTAFHTRFERTKNPMDIFEAIVREERAIHLIPGNHTNLPGLLTNLGRFLEDRFELTGDPTDISGAVAKYKLAASLITGTPLDRLMAARKWATASKLMEDRLECLDAYNTAIELVSQVAGMEYTIGLRHRILVDIPDLSNAAAATAFSLGKPKKALEWLEQGRCLVWTQLNNLRTPLEDLASFDSDLANELSRISQGLENAGLRNELVAIGTDADVMTEKMALQDEAIAGAKLAQEWDQLLQKIRDIPKFKNFLRSARYHDLTARLPKAGPVVVINVHEDRCDAIALVTGTDDPLHIHLDQFSYRDAVRLLHLLRSHLSAHGGRMDEESDEIEPTVLRELWLGVVKPIIDALNIVANASDLSRIWWCPTGPLSFLPIHAAGLYSEGHTDCIFDYVISSYIPTVSCLMERTKVAHTTGQTDKVLVIGQPNAPGLPPLPGTKKELKAIQEKFDSANIPFLSLEGHPATIARTMEELERHGCIHFAWVVATMWSILDRHGMKVADEFYADLIRRRSRMREGRTDLVGSVGAAHALHYAIQRLREELGHSSSALLAWVPYIHMGV</sequence>
<keyword evidence="3" id="KW-1185">Reference proteome</keyword>
<name>A0A067S3C3_GALM3</name>
<gene>
    <name evidence="2" type="ORF">GALMADRAFT_232956</name>
</gene>
<dbReference type="OrthoDB" id="9991317at2759"/>
<evidence type="ECO:0000313" key="2">
    <source>
        <dbReference type="EMBL" id="KDR65306.1"/>
    </source>
</evidence>
<dbReference type="InterPro" id="IPR011990">
    <property type="entry name" value="TPR-like_helical_dom_sf"/>
</dbReference>
<accession>A0A067S3C3</accession>
<dbReference type="Proteomes" id="UP000027222">
    <property type="component" value="Unassembled WGS sequence"/>
</dbReference>
<evidence type="ECO:0000259" key="1">
    <source>
        <dbReference type="Pfam" id="PF12770"/>
    </source>
</evidence>
<proteinExistence type="predicted"/>
<organism evidence="2 3">
    <name type="scientific">Galerina marginata (strain CBS 339.88)</name>
    <dbReference type="NCBI Taxonomy" id="685588"/>
    <lineage>
        <taxon>Eukaryota</taxon>
        <taxon>Fungi</taxon>
        <taxon>Dikarya</taxon>
        <taxon>Basidiomycota</taxon>
        <taxon>Agaricomycotina</taxon>
        <taxon>Agaricomycetes</taxon>
        <taxon>Agaricomycetidae</taxon>
        <taxon>Agaricales</taxon>
        <taxon>Agaricineae</taxon>
        <taxon>Strophariaceae</taxon>
        <taxon>Galerina</taxon>
    </lineage>
</organism>
<dbReference type="STRING" id="685588.A0A067S3C3"/>
<protein>
    <recommendedName>
        <fullName evidence="1">CHAT domain-containing protein</fullName>
    </recommendedName>
</protein>
<reference evidence="3" key="1">
    <citation type="journal article" date="2014" name="Proc. Natl. Acad. Sci. U.S.A.">
        <title>Extensive sampling of basidiomycete genomes demonstrates inadequacy of the white-rot/brown-rot paradigm for wood decay fungi.</title>
        <authorList>
            <person name="Riley R."/>
            <person name="Salamov A.A."/>
            <person name="Brown D.W."/>
            <person name="Nagy L.G."/>
            <person name="Floudas D."/>
            <person name="Held B.W."/>
            <person name="Levasseur A."/>
            <person name="Lombard V."/>
            <person name="Morin E."/>
            <person name="Otillar R."/>
            <person name="Lindquist E.A."/>
            <person name="Sun H."/>
            <person name="LaButti K.M."/>
            <person name="Schmutz J."/>
            <person name="Jabbour D."/>
            <person name="Luo H."/>
            <person name="Baker S.E."/>
            <person name="Pisabarro A.G."/>
            <person name="Walton J.D."/>
            <person name="Blanchette R.A."/>
            <person name="Henrissat B."/>
            <person name="Martin F."/>
            <person name="Cullen D."/>
            <person name="Hibbett D.S."/>
            <person name="Grigoriev I.V."/>
        </authorList>
    </citation>
    <scope>NUCLEOTIDE SEQUENCE [LARGE SCALE GENOMIC DNA]</scope>
    <source>
        <strain evidence="3">CBS 339.88</strain>
    </source>
</reference>
<dbReference type="PANTHER" id="PTHR19959">
    <property type="entry name" value="KINESIN LIGHT CHAIN"/>
    <property type="match status" value="1"/>
</dbReference>
<dbReference type="InterPro" id="IPR024983">
    <property type="entry name" value="CHAT_dom"/>
</dbReference>
<dbReference type="PANTHER" id="PTHR19959:SF119">
    <property type="entry name" value="FUNGAL LIPASE-LIKE DOMAIN-CONTAINING PROTEIN"/>
    <property type="match status" value="1"/>
</dbReference>
<dbReference type="AlphaFoldDB" id="A0A067S3C3"/>
<dbReference type="SUPFAM" id="SSF48452">
    <property type="entry name" value="TPR-like"/>
    <property type="match status" value="2"/>
</dbReference>
<dbReference type="HOGENOM" id="CLU_001305_0_3_1"/>
<dbReference type="EMBL" id="KL142458">
    <property type="protein sequence ID" value="KDR65306.1"/>
    <property type="molecule type" value="Genomic_DNA"/>
</dbReference>
<feature type="domain" description="CHAT" evidence="1">
    <location>
        <begin position="703"/>
        <end position="850"/>
    </location>
</feature>